<name>A0A0N0P427_LEPSE</name>
<feature type="compositionally biased region" description="Polar residues" evidence="1">
    <location>
        <begin position="549"/>
        <end position="570"/>
    </location>
</feature>
<feature type="region of interest" description="Disordered" evidence="1">
    <location>
        <begin position="523"/>
        <end position="570"/>
    </location>
</feature>
<protein>
    <submittedName>
        <fullName evidence="2">Uncharacterized protein</fullName>
    </submittedName>
</protein>
<reference evidence="2 3" key="1">
    <citation type="journal article" date="2015" name="PLoS Pathog.">
        <title>Leptomonas seymouri: Adaptations to the Dixenous Life Cycle Analyzed by Genome Sequencing, Transcriptome Profiling and Co-infection with Leishmania donovani.</title>
        <authorList>
            <person name="Kraeva N."/>
            <person name="Butenko A."/>
            <person name="Hlavacova J."/>
            <person name="Kostygov A."/>
            <person name="Myskova J."/>
            <person name="Grybchuk D."/>
            <person name="Lestinova T."/>
            <person name="Votypka J."/>
            <person name="Volf P."/>
            <person name="Opperdoes F."/>
            <person name="Flegontov P."/>
            <person name="Lukes J."/>
            <person name="Yurchenko V."/>
        </authorList>
    </citation>
    <scope>NUCLEOTIDE SEQUENCE [LARGE SCALE GENOMIC DNA]</scope>
    <source>
        <strain evidence="2 3">ATCC 30220</strain>
    </source>
</reference>
<gene>
    <name evidence="2" type="ORF">ABL78_6137</name>
</gene>
<evidence type="ECO:0000313" key="3">
    <source>
        <dbReference type="Proteomes" id="UP000038009"/>
    </source>
</evidence>
<comment type="caution">
    <text evidence="2">The sequence shown here is derived from an EMBL/GenBank/DDBJ whole genome shotgun (WGS) entry which is preliminary data.</text>
</comment>
<dbReference type="EMBL" id="LJSK01000230">
    <property type="protein sequence ID" value="KPI84809.1"/>
    <property type="molecule type" value="Genomic_DNA"/>
</dbReference>
<dbReference type="AlphaFoldDB" id="A0A0N0P427"/>
<dbReference type="Proteomes" id="UP000038009">
    <property type="component" value="Unassembled WGS sequence"/>
</dbReference>
<sequence>MDTRGLRHLKAYLGEAGAKTAKAKRAADVVPVLAARQTAAPFSPNSTASGAYAKASTAPLSPAVMEYLEGRVSAGATYKISRTQMLLVEALATPMEVKSESSPSTAVPVSVTRGKVAELAKMVDTVALSALELKARVPGAQSPSHSVNSSTPPLSLEMSSLFVLTEDAAMVAEVAQQLERRYGLTVLRLADAAAPRHPTFPSVSGGASKTSKTAAAKARKAKAAVKAAVEASADATDAAVVVVVASPAGFLAVDRRSAVWKFIGGFAVLFCCPETQPASLLSTLKGADPTLSATASALNAHRWACLGHVSNIAVMALEQAWLSAPQADLLTTLSLPGGDVASDFSGGGKTVSTVATAVALSRRPVTVHYTVAEGLQRFQFLFGLLKGLVPHRGLVVHAATRECAAFLYNALYAFLDELPSYVQLYSDYEGASEYTGMHTSADRQRLCAAFDTVVQEGGRDGKTAAVLISCYGLVPRRGSVFLQYDIIPDLANYNQFLADVLTAGAVAEEQVLSTTATAVNSASGLEVRREKVTRQRKRSVSPTPAPASTRKSSAGKQGQQRETASESASSPTNAACYMHILLLFRPNEVRGALARLRSDGAARYRLEFHELANKAGGRYLFVGEKLKSLNKKLFAVQNAAYYAYKATMRTYCTIGPRDVYDETKVSLEKVAAEFGYTELPLLDLRLKDTEFRPKEDYYRAARQKQQAEIRAYKKFAQENIVGAEPEAHVADLP</sequence>
<dbReference type="OrthoDB" id="272923at2759"/>
<keyword evidence="3" id="KW-1185">Reference proteome</keyword>
<evidence type="ECO:0000313" key="2">
    <source>
        <dbReference type="EMBL" id="KPI84809.1"/>
    </source>
</evidence>
<organism evidence="2 3">
    <name type="scientific">Leptomonas seymouri</name>
    <dbReference type="NCBI Taxonomy" id="5684"/>
    <lineage>
        <taxon>Eukaryota</taxon>
        <taxon>Discoba</taxon>
        <taxon>Euglenozoa</taxon>
        <taxon>Kinetoplastea</taxon>
        <taxon>Metakinetoplastina</taxon>
        <taxon>Trypanosomatida</taxon>
        <taxon>Trypanosomatidae</taxon>
        <taxon>Leishmaniinae</taxon>
        <taxon>Leptomonas</taxon>
    </lineage>
</organism>
<dbReference type="VEuPathDB" id="TriTrypDB:Lsey_0230_0050"/>
<accession>A0A0N0P427</accession>
<proteinExistence type="predicted"/>
<dbReference type="OMA" id="FRPKEDY"/>
<evidence type="ECO:0000256" key="1">
    <source>
        <dbReference type="SAM" id="MobiDB-lite"/>
    </source>
</evidence>